<accession>A0ABR7XRZ1</accession>
<keyword evidence="3" id="KW-1185">Reference proteome</keyword>
<reference evidence="2 3" key="1">
    <citation type="submission" date="2020-08" db="EMBL/GenBank/DDBJ databases">
        <title>Sphingobacterium sp. DN00404 isolated from aquaculture water.</title>
        <authorList>
            <person name="Zhang M."/>
        </authorList>
    </citation>
    <scope>NUCLEOTIDE SEQUENCE [LARGE SCALE GENOMIC DNA]</scope>
    <source>
        <strain evidence="2 3">KCTC 42746</strain>
    </source>
</reference>
<evidence type="ECO:0000256" key="1">
    <source>
        <dbReference type="SAM" id="MobiDB-lite"/>
    </source>
</evidence>
<sequence length="1013" mass="107572">MKIKQLSKVALAVALSSAIMFEGCKKYDDDITRLEQGIEQNSSDIASLKTQLATLAANNVVESVTSITGGFKITFKRPDGTTFSYDIVNGDKGDKGDKGDTGNNGTSPLIRINATSGNWEIAQNGTDYVDTGIKAKGDQGTPGAPGQPGQPGAPGQDGQDGQDGEDGAPGQDGSVVTIETIGGKQYWHIDGQNTGVQAYFGDIAMIATDGGYNVVFTDAEGNSSSSVFLATEAVAVSSLTLVPSLHSSNTPVVLFPRIVNNATSRTTYMQGYATITYNLNPFGVATANYESSGLLTEKTEEVSFRSSGATPSASFTKVGEAKTFGDITVKYKPVNNTGNSVFPNPSGNEHLHIALQVKNNKAASNQQYVASPFNLAKEEIIETDEVTIEKAIKASETAPYTLVNGYSSGAFTGSAFVEAGTGTPNLSLSNTAAAAKTNAHFTLHIRNNAENDLGSGNSYEGAIELEKELRGFFGRAQVGNQIVSMDDNGLDGYDLRFALANPNSTEANWLKVDAATGAISVKESTPGQYNTAALGNHAIVKADLYATATSTTSIATRYVKVGFTQGVIQPVDVKGNINHALTSTASATKDVQWIVPTTLDAAYNTTGKSANDFHNSYNWVFDAAVRTIADPSGSAQLGTVPTTWFTFHDMDNTTQAVTRKVEINQTLVNPGTYKLTGRYVPTASNSSDPVVNVEILVKVSINGNISYAPIPAYWENNAARVYGTPNGSSWYMGGDMNEYITLNNTISGPGVTYNFSIPSADHQAIAAFGTGNLSSSAIVNALGGEQLHVVNPAAPQHHSNAARDAFNYITGWTFTKNTFTVRVNYYLNGNPVPFKTESIPVRFKNPVKTVVLKNNGAATVTDKQGGNNNQDVALRNFVRVEDYQGVTLFNYQGVLNSNNAYDNTRLQRYGITVFGGSALNPTLSTSAVTLDRAYYNSNPSVDISGSLPATTSVSIVNVGGSATARWTNNGANTITQPITLVFKIKVTNRYNDGANNNLSDIEQEVKVVVNPQN</sequence>
<organism evidence="2 3">
    <name type="scientific">Sphingobacterium chuzhouense</name>
    <dbReference type="NCBI Taxonomy" id="1742264"/>
    <lineage>
        <taxon>Bacteria</taxon>
        <taxon>Pseudomonadati</taxon>
        <taxon>Bacteroidota</taxon>
        <taxon>Sphingobacteriia</taxon>
        <taxon>Sphingobacteriales</taxon>
        <taxon>Sphingobacteriaceae</taxon>
        <taxon>Sphingobacterium</taxon>
    </lineage>
</organism>
<feature type="region of interest" description="Disordered" evidence="1">
    <location>
        <begin position="130"/>
        <end position="175"/>
    </location>
</feature>
<gene>
    <name evidence="2" type="ORF">H8B21_10245</name>
</gene>
<feature type="compositionally biased region" description="Basic and acidic residues" evidence="1">
    <location>
        <begin position="90"/>
        <end position="100"/>
    </location>
</feature>
<dbReference type="PANTHER" id="PTHR24637">
    <property type="entry name" value="COLLAGEN"/>
    <property type="match status" value="1"/>
</dbReference>
<protein>
    <submittedName>
        <fullName evidence="2">Collagen-like protein</fullName>
    </submittedName>
</protein>
<proteinExistence type="predicted"/>
<comment type="caution">
    <text evidence="2">The sequence shown here is derived from an EMBL/GenBank/DDBJ whole genome shotgun (WGS) entry which is preliminary data.</text>
</comment>
<dbReference type="Proteomes" id="UP000651112">
    <property type="component" value="Unassembled WGS sequence"/>
</dbReference>
<name>A0ABR7XRZ1_9SPHI</name>
<feature type="region of interest" description="Disordered" evidence="1">
    <location>
        <begin position="90"/>
        <end position="111"/>
    </location>
</feature>
<evidence type="ECO:0000313" key="2">
    <source>
        <dbReference type="EMBL" id="MBD1421948.1"/>
    </source>
</evidence>
<dbReference type="EMBL" id="JACNYL010000002">
    <property type="protein sequence ID" value="MBD1421948.1"/>
    <property type="molecule type" value="Genomic_DNA"/>
</dbReference>
<evidence type="ECO:0000313" key="3">
    <source>
        <dbReference type="Proteomes" id="UP000651112"/>
    </source>
</evidence>
<dbReference type="RefSeq" id="WP_190313650.1">
    <property type="nucleotide sequence ID" value="NZ_JACNYL010000002.1"/>
</dbReference>